<organism evidence="2 3">
    <name type="scientific">Digitaria exilis</name>
    <dbReference type="NCBI Taxonomy" id="1010633"/>
    <lineage>
        <taxon>Eukaryota</taxon>
        <taxon>Viridiplantae</taxon>
        <taxon>Streptophyta</taxon>
        <taxon>Embryophyta</taxon>
        <taxon>Tracheophyta</taxon>
        <taxon>Spermatophyta</taxon>
        <taxon>Magnoliopsida</taxon>
        <taxon>Liliopsida</taxon>
        <taxon>Poales</taxon>
        <taxon>Poaceae</taxon>
        <taxon>PACMAD clade</taxon>
        <taxon>Panicoideae</taxon>
        <taxon>Panicodae</taxon>
        <taxon>Paniceae</taxon>
        <taxon>Anthephorinae</taxon>
        <taxon>Digitaria</taxon>
    </lineage>
</organism>
<proteinExistence type="predicted"/>
<feature type="compositionally biased region" description="Basic and acidic residues" evidence="1">
    <location>
        <begin position="221"/>
        <end position="236"/>
    </location>
</feature>
<reference evidence="2" key="1">
    <citation type="submission" date="2020-07" db="EMBL/GenBank/DDBJ databases">
        <title>Genome sequence and genetic diversity analysis of an under-domesticated orphan crop, white fonio (Digitaria exilis).</title>
        <authorList>
            <person name="Bennetzen J.L."/>
            <person name="Chen S."/>
            <person name="Ma X."/>
            <person name="Wang X."/>
            <person name="Yssel A.E.J."/>
            <person name="Chaluvadi S.R."/>
            <person name="Johnson M."/>
            <person name="Gangashetty P."/>
            <person name="Hamidou F."/>
            <person name="Sanogo M.D."/>
            <person name="Zwaenepoel A."/>
            <person name="Wallace J."/>
            <person name="Van De Peer Y."/>
            <person name="Van Deynze A."/>
        </authorList>
    </citation>
    <scope>NUCLEOTIDE SEQUENCE</scope>
    <source>
        <tissue evidence="2">Leaves</tissue>
    </source>
</reference>
<sequence>MLFVCSWEPDHMYYVLEWRSGIRPGPLYTRAVRVSEKRNSGDDYHFRDHAAPPPLPLGSNLSPIVAGDVVIQEDWMQLLPDIVRKVAGDLLSDNPICTAATLDLSPPADPVPRSTLLRQFRHRATPRSTSVVELLATPSGSSSAAAVLAPASSADPRHRLDPCSLWIHATAAYSALAPPREPPQLRVMPPAIGGGGGGDEEGGNRATGKEADEASNAEVGWRQREEALAVGGREGE</sequence>
<gene>
    <name evidence="2" type="ORF">HU200_065915</name>
</gene>
<dbReference type="EMBL" id="JACEFO010002902">
    <property type="protein sequence ID" value="KAF8646338.1"/>
    <property type="molecule type" value="Genomic_DNA"/>
</dbReference>
<protein>
    <submittedName>
        <fullName evidence="2">Uncharacterized protein</fullName>
    </submittedName>
</protein>
<feature type="region of interest" description="Disordered" evidence="1">
    <location>
        <begin position="180"/>
        <end position="236"/>
    </location>
</feature>
<name>A0A834ZZA4_9POAL</name>
<keyword evidence="3" id="KW-1185">Reference proteome</keyword>
<evidence type="ECO:0000256" key="1">
    <source>
        <dbReference type="SAM" id="MobiDB-lite"/>
    </source>
</evidence>
<evidence type="ECO:0000313" key="3">
    <source>
        <dbReference type="Proteomes" id="UP000636709"/>
    </source>
</evidence>
<dbReference type="Proteomes" id="UP000636709">
    <property type="component" value="Unassembled WGS sequence"/>
</dbReference>
<evidence type="ECO:0000313" key="2">
    <source>
        <dbReference type="EMBL" id="KAF8646338.1"/>
    </source>
</evidence>
<comment type="caution">
    <text evidence="2">The sequence shown here is derived from an EMBL/GenBank/DDBJ whole genome shotgun (WGS) entry which is preliminary data.</text>
</comment>
<accession>A0A834ZZA4</accession>
<dbReference type="AlphaFoldDB" id="A0A834ZZA4"/>